<dbReference type="PANTHER" id="PTHR36790">
    <property type="entry name" value="MYELIN TRANSCRIPTION FACTOR"/>
    <property type="match status" value="1"/>
</dbReference>
<evidence type="ECO:0000313" key="1">
    <source>
        <dbReference type="EMBL" id="KAJ9547429.1"/>
    </source>
</evidence>
<protein>
    <submittedName>
        <fullName evidence="1">Uncharacterized protein</fullName>
    </submittedName>
</protein>
<keyword evidence="2" id="KW-1185">Reference proteome</keyword>
<sequence length="91" mass="10812">MSLWGREERLQAEREKTEKLLNERGLMMDMKAKEFDQRGAIQNALQREAEVMFRFRSLCNEGKDKNVDEMEEGSVRKSPGLKIDELKWNDY</sequence>
<comment type="caution">
    <text evidence="1">The sequence shown here is derived from an EMBL/GenBank/DDBJ whole genome shotgun (WGS) entry which is preliminary data.</text>
</comment>
<evidence type="ECO:0000313" key="2">
    <source>
        <dbReference type="Proteomes" id="UP001172457"/>
    </source>
</evidence>
<dbReference type="PANTHER" id="PTHR36790:SF1">
    <property type="entry name" value="MYELIN TRANSCRIPTION FACTOR"/>
    <property type="match status" value="1"/>
</dbReference>
<accession>A0AA38WES4</accession>
<dbReference type="AlphaFoldDB" id="A0AA38WES4"/>
<gene>
    <name evidence="1" type="ORF">OSB04_019972</name>
</gene>
<organism evidence="1 2">
    <name type="scientific">Centaurea solstitialis</name>
    <name type="common">yellow star-thistle</name>
    <dbReference type="NCBI Taxonomy" id="347529"/>
    <lineage>
        <taxon>Eukaryota</taxon>
        <taxon>Viridiplantae</taxon>
        <taxon>Streptophyta</taxon>
        <taxon>Embryophyta</taxon>
        <taxon>Tracheophyta</taxon>
        <taxon>Spermatophyta</taxon>
        <taxon>Magnoliopsida</taxon>
        <taxon>eudicotyledons</taxon>
        <taxon>Gunneridae</taxon>
        <taxon>Pentapetalae</taxon>
        <taxon>asterids</taxon>
        <taxon>campanulids</taxon>
        <taxon>Asterales</taxon>
        <taxon>Asteraceae</taxon>
        <taxon>Carduoideae</taxon>
        <taxon>Cardueae</taxon>
        <taxon>Centaureinae</taxon>
        <taxon>Centaurea</taxon>
    </lineage>
</organism>
<proteinExistence type="predicted"/>
<name>A0AA38WES4_9ASTR</name>
<reference evidence="1" key="1">
    <citation type="submission" date="2023-03" db="EMBL/GenBank/DDBJ databases">
        <title>Chromosome-scale reference genome and RAD-based genetic map of yellow starthistle (Centaurea solstitialis) reveal putative structural variation and QTLs associated with invader traits.</title>
        <authorList>
            <person name="Reatini B."/>
            <person name="Cang F.A."/>
            <person name="Jiang Q."/>
            <person name="Mckibben M.T.W."/>
            <person name="Barker M.S."/>
            <person name="Rieseberg L.H."/>
            <person name="Dlugosch K.M."/>
        </authorList>
    </citation>
    <scope>NUCLEOTIDE SEQUENCE</scope>
    <source>
        <strain evidence="1">CAN-66</strain>
        <tissue evidence="1">Leaf</tissue>
    </source>
</reference>
<dbReference type="EMBL" id="JARYMX010000005">
    <property type="protein sequence ID" value="KAJ9547429.1"/>
    <property type="molecule type" value="Genomic_DNA"/>
</dbReference>
<dbReference type="Proteomes" id="UP001172457">
    <property type="component" value="Chromosome 5"/>
</dbReference>